<evidence type="ECO:0000313" key="16">
    <source>
        <dbReference type="Proteomes" id="UP000694406"/>
    </source>
</evidence>
<comment type="catalytic activity">
    <reaction evidence="11">
        <text>Couples ATP hydrolysis with the unwinding of duplex DNA by translocating in the 3'-5' direction.</text>
        <dbReference type="EC" id="5.6.2.4"/>
    </reaction>
</comment>
<dbReference type="GO" id="GO:0005737">
    <property type="term" value="C:cytoplasm"/>
    <property type="evidence" value="ECO:0007669"/>
    <property type="project" value="TreeGrafter"/>
</dbReference>
<dbReference type="GO" id="GO:0005524">
    <property type="term" value="F:ATP binding"/>
    <property type="evidence" value="ECO:0007669"/>
    <property type="project" value="UniProtKB-KW"/>
</dbReference>
<dbReference type="GO" id="GO:0003677">
    <property type="term" value="F:DNA binding"/>
    <property type="evidence" value="ECO:0007669"/>
    <property type="project" value="UniProtKB-KW"/>
</dbReference>
<proteinExistence type="inferred from homology"/>
<comment type="subcellular location">
    <subcellularLocation>
        <location evidence="1">Nucleus</location>
    </subcellularLocation>
</comment>
<evidence type="ECO:0000256" key="6">
    <source>
        <dbReference type="ARBA" id="ARBA00022806"/>
    </source>
</evidence>
<sequence>MSNISSSRLEDKVLQTLTKVFGFNSFKTSLQGSATMTVVKGEKDVFVCMPTGAGKSLCYQLPAVLAKGITIVISPLISLIQDQVDHLLSLKVRVSSFNSKMSAQERKAILADLTSDHPKIKLLYITPEMAASASFRPSLERLMSQNLISNLVVDEAHCVSQWGHDFRPDYLHLGSLRCRMPNISCVALTATATKQVQEDIIALLKLKQPVATFRTPCFRPNLFYDVQFKDLLTDAYENLKDFCLKSLGQQNELGGYPGCGIIYCRMRDACEQVSIELSKRGVKAKAYHAGNECSVSFHSKQLLCAKKSFLAFILMLKRSSCAETQGCSAHMACGNPPCPFTPYPANLSAKLLFFLFLTIICSVVLGDLD</sequence>
<comment type="similarity">
    <text evidence="2">Belongs to the helicase family. RecQ subfamily.</text>
</comment>
<dbReference type="InterPro" id="IPR027417">
    <property type="entry name" value="P-loop_NTPase"/>
</dbReference>
<protein>
    <recommendedName>
        <fullName evidence="12">DNA 3'-5' helicase</fullName>
        <ecNumber evidence="12">5.6.2.4</ecNumber>
    </recommendedName>
</protein>
<dbReference type="GO" id="GO:0005694">
    <property type="term" value="C:chromosome"/>
    <property type="evidence" value="ECO:0007669"/>
    <property type="project" value="TreeGrafter"/>
</dbReference>
<keyword evidence="4" id="KW-0547">Nucleotide-binding</keyword>
<dbReference type="NCBIfam" id="TIGR00614">
    <property type="entry name" value="recQ_fam"/>
    <property type="match status" value="1"/>
</dbReference>
<dbReference type="GO" id="GO:0043138">
    <property type="term" value="F:3'-5' DNA helicase activity"/>
    <property type="evidence" value="ECO:0007669"/>
    <property type="project" value="UniProtKB-EC"/>
</dbReference>
<dbReference type="InterPro" id="IPR002464">
    <property type="entry name" value="DNA/RNA_helicase_DEAH_CS"/>
</dbReference>
<evidence type="ECO:0000256" key="10">
    <source>
        <dbReference type="ARBA" id="ARBA00023242"/>
    </source>
</evidence>
<name>A0A8C5RXG2_LATLA</name>
<evidence type="ECO:0000256" key="4">
    <source>
        <dbReference type="ARBA" id="ARBA00022741"/>
    </source>
</evidence>
<dbReference type="GO" id="GO:0016787">
    <property type="term" value="F:hydrolase activity"/>
    <property type="evidence" value="ECO:0007669"/>
    <property type="project" value="UniProtKB-KW"/>
</dbReference>
<keyword evidence="3" id="KW-0479">Metal-binding</keyword>
<evidence type="ECO:0000256" key="13">
    <source>
        <dbReference type="ARBA" id="ARBA00049360"/>
    </source>
</evidence>
<evidence type="ECO:0000256" key="8">
    <source>
        <dbReference type="ARBA" id="ARBA00023125"/>
    </source>
</evidence>
<comment type="catalytic activity">
    <reaction evidence="13">
        <text>ATP + H2O = ADP + phosphate + H(+)</text>
        <dbReference type="Rhea" id="RHEA:13065"/>
        <dbReference type="ChEBI" id="CHEBI:15377"/>
        <dbReference type="ChEBI" id="CHEBI:15378"/>
        <dbReference type="ChEBI" id="CHEBI:30616"/>
        <dbReference type="ChEBI" id="CHEBI:43474"/>
        <dbReference type="ChEBI" id="CHEBI:456216"/>
    </reaction>
</comment>
<evidence type="ECO:0000256" key="7">
    <source>
        <dbReference type="ARBA" id="ARBA00022840"/>
    </source>
</evidence>
<keyword evidence="6" id="KW-0347">Helicase</keyword>
<evidence type="ECO:0000256" key="1">
    <source>
        <dbReference type="ARBA" id="ARBA00004123"/>
    </source>
</evidence>
<dbReference type="Ensembl" id="ENSLLTT00000009989.1">
    <property type="protein sequence ID" value="ENSLLTP00000009623.1"/>
    <property type="gene ID" value="ENSLLTG00000007369.1"/>
</dbReference>
<keyword evidence="16" id="KW-1185">Reference proteome</keyword>
<keyword evidence="7" id="KW-0067">ATP-binding</keyword>
<dbReference type="EC" id="5.6.2.4" evidence="12"/>
<evidence type="ECO:0000256" key="2">
    <source>
        <dbReference type="ARBA" id="ARBA00005446"/>
    </source>
</evidence>
<dbReference type="GO" id="GO:0005634">
    <property type="term" value="C:nucleus"/>
    <property type="evidence" value="ECO:0007669"/>
    <property type="project" value="UniProtKB-SubCell"/>
</dbReference>
<evidence type="ECO:0000313" key="15">
    <source>
        <dbReference type="Ensembl" id="ENSLLTP00000009623.1"/>
    </source>
</evidence>
<organism evidence="15 16">
    <name type="scientific">Laticauda laticaudata</name>
    <name type="common">Blue-ringed sea krait</name>
    <name type="synonym">Blue-lipped sea krait</name>
    <dbReference type="NCBI Taxonomy" id="8630"/>
    <lineage>
        <taxon>Eukaryota</taxon>
        <taxon>Metazoa</taxon>
        <taxon>Chordata</taxon>
        <taxon>Craniata</taxon>
        <taxon>Vertebrata</taxon>
        <taxon>Euteleostomi</taxon>
        <taxon>Lepidosauria</taxon>
        <taxon>Squamata</taxon>
        <taxon>Bifurcata</taxon>
        <taxon>Unidentata</taxon>
        <taxon>Episquamata</taxon>
        <taxon>Toxicofera</taxon>
        <taxon>Serpentes</taxon>
        <taxon>Colubroidea</taxon>
        <taxon>Elapidae</taxon>
        <taxon>Laticaudinae</taxon>
        <taxon>Laticauda</taxon>
    </lineage>
</organism>
<reference evidence="15" key="1">
    <citation type="submission" date="2025-08" db="UniProtKB">
        <authorList>
            <consortium name="Ensembl"/>
        </authorList>
    </citation>
    <scope>IDENTIFICATION</scope>
</reference>
<dbReference type="PANTHER" id="PTHR13710">
    <property type="entry name" value="DNA HELICASE RECQ FAMILY MEMBER"/>
    <property type="match status" value="1"/>
</dbReference>
<dbReference type="Pfam" id="PF00270">
    <property type="entry name" value="DEAD"/>
    <property type="match status" value="1"/>
</dbReference>
<dbReference type="SMART" id="SM00487">
    <property type="entry name" value="DEXDc"/>
    <property type="match status" value="1"/>
</dbReference>
<dbReference type="GO" id="GO:0000724">
    <property type="term" value="P:double-strand break repair via homologous recombination"/>
    <property type="evidence" value="ECO:0007669"/>
    <property type="project" value="TreeGrafter"/>
</dbReference>
<dbReference type="PROSITE" id="PS00690">
    <property type="entry name" value="DEAH_ATP_HELICASE"/>
    <property type="match status" value="1"/>
</dbReference>
<keyword evidence="5" id="KW-0378">Hydrolase</keyword>
<keyword evidence="10" id="KW-0539">Nucleus</keyword>
<dbReference type="Proteomes" id="UP000694406">
    <property type="component" value="Unplaced"/>
</dbReference>
<dbReference type="InterPro" id="IPR011545">
    <property type="entry name" value="DEAD/DEAH_box_helicase_dom"/>
</dbReference>
<dbReference type="InterPro" id="IPR014001">
    <property type="entry name" value="Helicase_ATP-bd"/>
</dbReference>
<evidence type="ECO:0000256" key="5">
    <source>
        <dbReference type="ARBA" id="ARBA00022801"/>
    </source>
</evidence>
<evidence type="ECO:0000259" key="14">
    <source>
        <dbReference type="PROSITE" id="PS51192"/>
    </source>
</evidence>
<reference evidence="15" key="2">
    <citation type="submission" date="2025-09" db="UniProtKB">
        <authorList>
            <consortium name="Ensembl"/>
        </authorList>
    </citation>
    <scope>IDENTIFICATION</scope>
</reference>
<dbReference type="GO" id="GO:0046872">
    <property type="term" value="F:metal ion binding"/>
    <property type="evidence" value="ECO:0007669"/>
    <property type="project" value="UniProtKB-KW"/>
</dbReference>
<evidence type="ECO:0000256" key="9">
    <source>
        <dbReference type="ARBA" id="ARBA00023235"/>
    </source>
</evidence>
<accession>A0A8C5RXG2</accession>
<feature type="domain" description="Helicase ATP-binding" evidence="14">
    <location>
        <begin position="36"/>
        <end position="210"/>
    </location>
</feature>
<dbReference type="GeneTree" id="ENSGT00940000157800"/>
<dbReference type="InterPro" id="IPR004589">
    <property type="entry name" value="DNA_helicase_ATP-dep_RecQ"/>
</dbReference>
<evidence type="ECO:0000256" key="12">
    <source>
        <dbReference type="ARBA" id="ARBA00034808"/>
    </source>
</evidence>
<dbReference type="GO" id="GO:0009378">
    <property type="term" value="F:four-way junction helicase activity"/>
    <property type="evidence" value="ECO:0007669"/>
    <property type="project" value="TreeGrafter"/>
</dbReference>
<dbReference type="SUPFAM" id="SSF52540">
    <property type="entry name" value="P-loop containing nucleoside triphosphate hydrolases"/>
    <property type="match status" value="2"/>
</dbReference>
<evidence type="ECO:0000256" key="3">
    <source>
        <dbReference type="ARBA" id="ARBA00022723"/>
    </source>
</evidence>
<dbReference type="FunFam" id="3.40.50.300:FF:000444">
    <property type="entry name" value="ATP-dependent DNA helicase"/>
    <property type="match status" value="1"/>
</dbReference>
<dbReference type="AlphaFoldDB" id="A0A8C5RXG2"/>
<keyword evidence="8" id="KW-0238">DNA-binding</keyword>
<dbReference type="Gene3D" id="3.40.50.300">
    <property type="entry name" value="P-loop containing nucleotide triphosphate hydrolases"/>
    <property type="match status" value="2"/>
</dbReference>
<keyword evidence="9" id="KW-0413">Isomerase</keyword>
<dbReference type="PANTHER" id="PTHR13710:SF152">
    <property type="entry name" value="ATP-DEPENDENT DNA HELICASE Q5"/>
    <property type="match status" value="1"/>
</dbReference>
<dbReference type="PROSITE" id="PS51192">
    <property type="entry name" value="HELICASE_ATP_BIND_1"/>
    <property type="match status" value="1"/>
</dbReference>
<evidence type="ECO:0000256" key="11">
    <source>
        <dbReference type="ARBA" id="ARBA00034617"/>
    </source>
</evidence>